<organism evidence="3 4">
    <name type="scientific">Buddleja alternifolia</name>
    <dbReference type="NCBI Taxonomy" id="168488"/>
    <lineage>
        <taxon>Eukaryota</taxon>
        <taxon>Viridiplantae</taxon>
        <taxon>Streptophyta</taxon>
        <taxon>Embryophyta</taxon>
        <taxon>Tracheophyta</taxon>
        <taxon>Spermatophyta</taxon>
        <taxon>Magnoliopsida</taxon>
        <taxon>eudicotyledons</taxon>
        <taxon>Gunneridae</taxon>
        <taxon>Pentapetalae</taxon>
        <taxon>asterids</taxon>
        <taxon>lamiids</taxon>
        <taxon>Lamiales</taxon>
        <taxon>Scrophulariaceae</taxon>
        <taxon>Buddlejeae</taxon>
        <taxon>Buddleja</taxon>
    </lineage>
</organism>
<dbReference type="GO" id="GO:0046872">
    <property type="term" value="F:metal ion binding"/>
    <property type="evidence" value="ECO:0007669"/>
    <property type="project" value="UniProtKB-KW"/>
</dbReference>
<dbReference type="GO" id="GO:0005783">
    <property type="term" value="C:endoplasmic reticulum"/>
    <property type="evidence" value="ECO:0007669"/>
    <property type="project" value="TreeGrafter"/>
</dbReference>
<proteinExistence type="predicted"/>
<dbReference type="GO" id="GO:0016301">
    <property type="term" value="F:kinase activity"/>
    <property type="evidence" value="ECO:0007669"/>
    <property type="project" value="UniProtKB-KW"/>
</dbReference>
<dbReference type="SUPFAM" id="SSF52172">
    <property type="entry name" value="CheY-like"/>
    <property type="match status" value="1"/>
</dbReference>
<dbReference type="SMART" id="SM00448">
    <property type="entry name" value="REC"/>
    <property type="match status" value="1"/>
</dbReference>
<feature type="domain" description="Response regulatory" evidence="2">
    <location>
        <begin position="117"/>
        <end position="235"/>
    </location>
</feature>
<dbReference type="AlphaFoldDB" id="A0AAV6X0E6"/>
<dbReference type="GO" id="GO:0005524">
    <property type="term" value="F:ATP binding"/>
    <property type="evidence" value="ECO:0007669"/>
    <property type="project" value="UniProtKB-KW"/>
</dbReference>
<evidence type="ECO:0000313" key="3">
    <source>
        <dbReference type="EMBL" id="KAG8372730.1"/>
    </source>
</evidence>
<dbReference type="EMBL" id="WHWC01000012">
    <property type="protein sequence ID" value="KAG8372730.1"/>
    <property type="molecule type" value="Genomic_DNA"/>
</dbReference>
<dbReference type="InterPro" id="IPR001789">
    <property type="entry name" value="Sig_transdc_resp-reg_receiver"/>
</dbReference>
<keyword evidence="4" id="KW-1185">Reference proteome</keyword>
<evidence type="ECO:0000259" key="2">
    <source>
        <dbReference type="PROSITE" id="PS50110"/>
    </source>
</evidence>
<evidence type="ECO:0000313" key="4">
    <source>
        <dbReference type="Proteomes" id="UP000826271"/>
    </source>
</evidence>
<dbReference type="GO" id="GO:0051740">
    <property type="term" value="F:ethylene binding"/>
    <property type="evidence" value="ECO:0007669"/>
    <property type="project" value="TreeGrafter"/>
</dbReference>
<dbReference type="PANTHER" id="PTHR24423:SF633">
    <property type="entry name" value="ETHYLENE RECEPTOR 2"/>
    <property type="match status" value="1"/>
</dbReference>
<dbReference type="GO" id="GO:0038199">
    <property type="term" value="F:ethylene receptor activity"/>
    <property type="evidence" value="ECO:0007669"/>
    <property type="project" value="TreeGrafter"/>
</dbReference>
<feature type="modified residue" description="4-aspartylphosphate" evidence="1">
    <location>
        <position position="168"/>
    </location>
</feature>
<reference evidence="3" key="1">
    <citation type="submission" date="2019-10" db="EMBL/GenBank/DDBJ databases">
        <authorList>
            <person name="Zhang R."/>
            <person name="Pan Y."/>
            <person name="Wang J."/>
            <person name="Ma R."/>
            <person name="Yu S."/>
        </authorList>
    </citation>
    <scope>NUCLEOTIDE SEQUENCE</scope>
    <source>
        <strain evidence="3">LA-IB0</strain>
        <tissue evidence="3">Leaf</tissue>
    </source>
</reference>
<sequence length="243" mass="27184">MVGNLLYGSKGGGCSTLRLYSASASKGWNNQRWAHQRLNSSGGYFYIKLEVRIYHNGKTQIQPVIPYGGERYYSEVEECMSFNACRKLVQLMQGYIWVVTNPKGFDQSMALIMRFQIGSAFLTEHGESSSDQKLLEKLGCIVSSVSSGHECLTAVGPVKSLYQIVLLDLHLHDLNGFEVAVRIRKFRSRSWPLMIGLSASNDGDTRDRCLQIGMNGVIKKPGSFQEIADELKRIVLQGNRILP</sequence>
<keyword evidence="1" id="KW-0597">Phosphoprotein</keyword>
<dbReference type="Gene3D" id="3.40.50.2300">
    <property type="match status" value="1"/>
</dbReference>
<name>A0AAV6X0E6_9LAMI</name>
<dbReference type="Pfam" id="PF00072">
    <property type="entry name" value="Response_reg"/>
    <property type="match status" value="1"/>
</dbReference>
<evidence type="ECO:0000256" key="1">
    <source>
        <dbReference type="PROSITE-ProRule" id="PRU00169"/>
    </source>
</evidence>
<dbReference type="InterPro" id="IPR011006">
    <property type="entry name" value="CheY-like_superfamily"/>
</dbReference>
<dbReference type="PROSITE" id="PS50110">
    <property type="entry name" value="RESPONSE_REGULATORY"/>
    <property type="match status" value="1"/>
</dbReference>
<accession>A0AAV6X0E6</accession>
<dbReference type="PANTHER" id="PTHR24423">
    <property type="entry name" value="TWO-COMPONENT SENSOR HISTIDINE KINASE"/>
    <property type="match status" value="1"/>
</dbReference>
<comment type="caution">
    <text evidence="3">The sequence shown here is derived from an EMBL/GenBank/DDBJ whole genome shotgun (WGS) entry which is preliminary data.</text>
</comment>
<gene>
    <name evidence="3" type="ORF">BUALT_Bualt12G0097000</name>
</gene>
<dbReference type="Proteomes" id="UP000826271">
    <property type="component" value="Unassembled WGS sequence"/>
</dbReference>
<protein>
    <recommendedName>
        <fullName evidence="2">Response regulatory domain-containing protein</fullName>
    </recommendedName>
</protein>